<dbReference type="STRING" id="69.GLE_2442"/>
<dbReference type="KEGG" id="lez:GLE_2442"/>
<dbReference type="Proteomes" id="UP000061569">
    <property type="component" value="Chromosome"/>
</dbReference>
<accession>A0A0S2DHN1</accession>
<evidence type="ECO:0000256" key="1">
    <source>
        <dbReference type="SAM" id="SignalP"/>
    </source>
</evidence>
<feature type="chain" id="PRO_5006594800" evidence="1">
    <location>
        <begin position="26"/>
        <end position="371"/>
    </location>
</feature>
<evidence type="ECO:0000313" key="4">
    <source>
        <dbReference type="Proteomes" id="UP000061569"/>
    </source>
</evidence>
<feature type="domain" description="Beta-lactamase-related" evidence="2">
    <location>
        <begin position="37"/>
        <end position="353"/>
    </location>
</feature>
<dbReference type="InterPro" id="IPR001466">
    <property type="entry name" value="Beta-lactam-related"/>
</dbReference>
<evidence type="ECO:0000259" key="2">
    <source>
        <dbReference type="Pfam" id="PF00144"/>
    </source>
</evidence>
<dbReference type="SUPFAM" id="SSF56601">
    <property type="entry name" value="beta-lactamase/transpeptidase-like"/>
    <property type="match status" value="1"/>
</dbReference>
<proteinExistence type="predicted"/>
<dbReference type="InterPro" id="IPR012338">
    <property type="entry name" value="Beta-lactam/transpept-like"/>
</dbReference>
<organism evidence="3 4">
    <name type="scientific">Lysobacter enzymogenes</name>
    <dbReference type="NCBI Taxonomy" id="69"/>
    <lineage>
        <taxon>Bacteria</taxon>
        <taxon>Pseudomonadati</taxon>
        <taxon>Pseudomonadota</taxon>
        <taxon>Gammaproteobacteria</taxon>
        <taxon>Lysobacterales</taxon>
        <taxon>Lysobacteraceae</taxon>
        <taxon>Lysobacter</taxon>
    </lineage>
</organism>
<reference evidence="3 4" key="1">
    <citation type="submission" date="2015-11" db="EMBL/GenBank/DDBJ databases">
        <title>Genome sequences of Lysobacter enzymogenes strain C3 and Lysobacter antibioticus ATCC 29479.</title>
        <authorList>
            <person name="Kobayashi D.Y."/>
        </authorList>
    </citation>
    <scope>NUCLEOTIDE SEQUENCE [LARGE SCALE GENOMIC DNA]</scope>
    <source>
        <strain evidence="3 4">C3</strain>
    </source>
</reference>
<evidence type="ECO:0000313" key="3">
    <source>
        <dbReference type="EMBL" id="ALN57791.1"/>
    </source>
</evidence>
<keyword evidence="1" id="KW-0732">Signal</keyword>
<gene>
    <name evidence="3" type="ORF">GLE_2442</name>
</gene>
<dbReference type="EMBL" id="CP013140">
    <property type="protein sequence ID" value="ALN57791.1"/>
    <property type="molecule type" value="Genomic_DNA"/>
</dbReference>
<dbReference type="Pfam" id="PF00144">
    <property type="entry name" value="Beta-lactamase"/>
    <property type="match status" value="1"/>
</dbReference>
<dbReference type="PANTHER" id="PTHR46825:SF9">
    <property type="entry name" value="BETA-LACTAMASE-RELATED DOMAIN-CONTAINING PROTEIN"/>
    <property type="match status" value="1"/>
</dbReference>
<dbReference type="PATRIC" id="fig|69.6.peg.2405"/>
<dbReference type="Gene3D" id="3.40.710.10">
    <property type="entry name" value="DD-peptidase/beta-lactamase superfamily"/>
    <property type="match status" value="1"/>
</dbReference>
<protein>
    <submittedName>
        <fullName evidence="3">Beta-lactamase</fullName>
    </submittedName>
</protein>
<feature type="signal peptide" evidence="1">
    <location>
        <begin position="1"/>
        <end position="25"/>
    </location>
</feature>
<sequence length="371" mass="40174">MLLNKLRVTAIIAAVLMSFPCLAPAATALQDANERARAYVRQTMAEQRIPGLQLAVIKDGRIVLSESYGYANVENKVPATPKTLFPINSATKSFTGVALMQLAQAGHVDLDAPASRYLDDLPVAWRPIRVRQLLGHTSGLPDIVDQRGLIGGGNEAAAWTAVKALPLDAPIGQRFAYNQTNYGLLAQIIVKQTRMPYEQYLAQRQFAVAGMPLTTFGDSYDLVPNAATIYSYTPRGTLAKNDNDRLSRWIYDMPYSLWAGGGIQTTAEELSHWLIAVSNGRLIPKDAVQRMWTPETLNDGSDGAWGAGWPVLQAAPPRQVAGIGGARAAFIVYPDDGLAIVVLTNLAGANPQRFIPKIAEFYVSPGSAAKR</sequence>
<dbReference type="InterPro" id="IPR050491">
    <property type="entry name" value="AmpC-like"/>
</dbReference>
<name>A0A0S2DHN1_LYSEN</name>
<dbReference type="AlphaFoldDB" id="A0A0S2DHN1"/>
<dbReference type="PANTHER" id="PTHR46825">
    <property type="entry name" value="D-ALANYL-D-ALANINE-CARBOXYPEPTIDASE/ENDOPEPTIDASE AMPH"/>
    <property type="match status" value="1"/>
</dbReference>